<evidence type="ECO:0000313" key="2">
    <source>
        <dbReference type="Proteomes" id="UP001139648"/>
    </source>
</evidence>
<protein>
    <recommendedName>
        <fullName evidence="3">HEXXH motif domain-containing protein</fullName>
    </recommendedName>
</protein>
<dbReference type="RefSeq" id="WP_253758696.1">
    <property type="nucleotide sequence ID" value="NZ_BAABKA010000055.1"/>
</dbReference>
<dbReference type="InterPro" id="IPR026337">
    <property type="entry name" value="AKG_HExxH"/>
</dbReference>
<keyword evidence="2" id="KW-1185">Reference proteome</keyword>
<dbReference type="Proteomes" id="UP001139648">
    <property type="component" value="Unassembled WGS sequence"/>
</dbReference>
<accession>A0A9X2KAA9</accession>
<name>A0A9X2KAA9_9ACTN</name>
<evidence type="ECO:0008006" key="3">
    <source>
        <dbReference type="Google" id="ProtNLM"/>
    </source>
</evidence>
<dbReference type="NCBIfam" id="TIGR04267">
    <property type="entry name" value="mod_HExxH"/>
    <property type="match status" value="1"/>
</dbReference>
<evidence type="ECO:0000313" key="1">
    <source>
        <dbReference type="EMBL" id="MCP2365424.1"/>
    </source>
</evidence>
<dbReference type="EMBL" id="JAMZEB010000002">
    <property type="protein sequence ID" value="MCP2365424.1"/>
    <property type="molecule type" value="Genomic_DNA"/>
</dbReference>
<organism evidence="1 2">
    <name type="scientific">Nonomuraea thailandensis</name>
    <dbReference type="NCBI Taxonomy" id="1188745"/>
    <lineage>
        <taxon>Bacteria</taxon>
        <taxon>Bacillati</taxon>
        <taxon>Actinomycetota</taxon>
        <taxon>Actinomycetes</taxon>
        <taxon>Streptosporangiales</taxon>
        <taxon>Streptosporangiaceae</taxon>
        <taxon>Nonomuraea</taxon>
    </lineage>
</organism>
<sequence length="453" mass="49585">MMPPACDIPDDVFTALARGAGGYRAARRLTAVETSKTLLFLRGVVLESEAARHPEAEAAARAYDLLASIQHISPGAVEAVLAYPTTGAWARSTVLALRDVHPFRAHPGQLAALAAAAAIRAGSRHSIPVVAHGRVLTLPSLGQARLSTDRSALPMRYEVTIRTGPSGAEIIGRHGQVRLPSLSHRDADDWRGLRRLSASADGASLTVTLDDLDPHRLSDQTDFSERVSPAELTLWQSRLEASWTILVRHHWTTAAELQAVLRTLIPLRPLPQGQRSGTDPRLFGASVLSLPPNALSFALTLAHELQHAKLVALLDALPLMDPEDERRYYAPWRDDPRPLGGLLQGVYAHLGVSGFWRRQRWQESGQAAAHAHAQFARWRMAALSGARTCTAADGVTPSGRRFLATLTRTLRAWNREWVPEPALDRARREAWHHLMTWLARNSATSAARHSPGD</sequence>
<dbReference type="AlphaFoldDB" id="A0A9X2KAA9"/>
<reference evidence="1" key="1">
    <citation type="submission" date="2022-06" db="EMBL/GenBank/DDBJ databases">
        <title>Sequencing the genomes of 1000 actinobacteria strains.</title>
        <authorList>
            <person name="Klenk H.-P."/>
        </authorList>
    </citation>
    <scope>NUCLEOTIDE SEQUENCE</scope>
    <source>
        <strain evidence="1">DSM 46694</strain>
    </source>
</reference>
<comment type="caution">
    <text evidence="1">The sequence shown here is derived from an EMBL/GenBank/DDBJ whole genome shotgun (WGS) entry which is preliminary data.</text>
</comment>
<gene>
    <name evidence="1" type="ORF">HD597_012444</name>
</gene>
<proteinExistence type="predicted"/>